<gene>
    <name evidence="1" type="ORF">J9B83_01205</name>
</gene>
<evidence type="ECO:0000313" key="1">
    <source>
        <dbReference type="EMBL" id="MBR7887539.1"/>
    </source>
</evidence>
<sequence>MKPHRINPNKLLLSKWTSTTPKQKEKHFIVTKLIRDENDLVVDCLVEAVINRQQYQLPWQTLTSPEEWLQGWK</sequence>
<dbReference type="InterPro" id="IPR012663">
    <property type="entry name" value="CHP02450_Tryp"/>
</dbReference>
<dbReference type="EMBL" id="JAGSSV010000001">
    <property type="protein sequence ID" value="MBR7887539.1"/>
    <property type="molecule type" value="Genomic_DNA"/>
</dbReference>
<reference evidence="2" key="2">
    <citation type="submission" date="2023-07" db="EMBL/GenBank/DDBJ databases">
        <title>Marinomonas vulgaris A79, complete genome.</title>
        <authorList>
            <person name="Ying J.-J."/>
        </authorList>
    </citation>
    <scope>NUCLEOTIDE SEQUENCE [LARGE SCALE GENOMIC DNA]</scope>
    <source>
        <strain evidence="2">A79</strain>
    </source>
</reference>
<keyword evidence="2" id="KW-1185">Reference proteome</keyword>
<reference evidence="1 2" key="1">
    <citation type="submission" date="2021-04" db="EMBL/GenBank/DDBJ databases">
        <authorList>
            <person name="Sun C."/>
        </authorList>
    </citation>
    <scope>NUCLEOTIDE SEQUENCE [LARGE SCALE GENOMIC DNA]</scope>
    <source>
        <strain evidence="1 2">A79</strain>
    </source>
</reference>
<dbReference type="NCBIfam" id="TIGR02450">
    <property type="entry name" value="TIGR02450 family Trp-rich protein"/>
    <property type="match status" value="1"/>
</dbReference>
<dbReference type="Pfam" id="PF09493">
    <property type="entry name" value="DUF2389"/>
    <property type="match status" value="1"/>
</dbReference>
<name>A0ABS5H891_9GAMM</name>
<protein>
    <submittedName>
        <fullName evidence="1">TIGR02450 family Trp-rich protein</fullName>
    </submittedName>
</protein>
<organism evidence="1 2">
    <name type="scientific">Marinomonas vulgaris</name>
    <dbReference type="NCBI Taxonomy" id="2823372"/>
    <lineage>
        <taxon>Bacteria</taxon>
        <taxon>Pseudomonadati</taxon>
        <taxon>Pseudomonadota</taxon>
        <taxon>Gammaproteobacteria</taxon>
        <taxon>Oceanospirillales</taxon>
        <taxon>Oceanospirillaceae</taxon>
        <taxon>Marinomonas</taxon>
    </lineage>
</organism>
<dbReference type="Proteomes" id="UP000679722">
    <property type="component" value="Unassembled WGS sequence"/>
</dbReference>
<accession>A0ABS5H891</accession>
<dbReference type="RefSeq" id="WP_211534856.1">
    <property type="nucleotide sequence ID" value="NZ_JAGSSV010000001.1"/>
</dbReference>
<evidence type="ECO:0000313" key="2">
    <source>
        <dbReference type="Proteomes" id="UP000679722"/>
    </source>
</evidence>
<comment type="caution">
    <text evidence="1">The sequence shown here is derived from an EMBL/GenBank/DDBJ whole genome shotgun (WGS) entry which is preliminary data.</text>
</comment>
<proteinExistence type="predicted"/>